<accession>A0A2N1MAD2</accession>
<dbReference type="Proteomes" id="UP000233469">
    <property type="component" value="Unassembled WGS sequence"/>
</dbReference>
<reference evidence="1 2" key="2">
    <citation type="submission" date="2017-10" db="EMBL/GenBank/DDBJ databases">
        <title>Extensive intraspecific genome diversity in a model arbuscular mycorrhizal fungus.</title>
        <authorList>
            <person name="Chen E.C.H."/>
            <person name="Morin E."/>
            <person name="Baudet D."/>
            <person name="Noel J."/>
            <person name="Ndikumana S."/>
            <person name="Charron P."/>
            <person name="St-Onge C."/>
            <person name="Giorgi J."/>
            <person name="Grigoriev I.V."/>
            <person name="Roux C."/>
            <person name="Martin F.M."/>
            <person name="Corradi N."/>
        </authorList>
    </citation>
    <scope>NUCLEOTIDE SEQUENCE [LARGE SCALE GENOMIC DNA]</scope>
    <source>
        <strain evidence="1 2">C2</strain>
    </source>
</reference>
<organism evidence="1 2">
    <name type="scientific">Rhizophagus irregularis</name>
    <dbReference type="NCBI Taxonomy" id="588596"/>
    <lineage>
        <taxon>Eukaryota</taxon>
        <taxon>Fungi</taxon>
        <taxon>Fungi incertae sedis</taxon>
        <taxon>Mucoromycota</taxon>
        <taxon>Glomeromycotina</taxon>
        <taxon>Glomeromycetes</taxon>
        <taxon>Glomerales</taxon>
        <taxon>Glomeraceae</taxon>
        <taxon>Rhizophagus</taxon>
    </lineage>
</organism>
<protein>
    <submittedName>
        <fullName evidence="1">Uncharacterized protein</fullName>
    </submittedName>
</protein>
<dbReference type="EMBL" id="LLXL01003501">
    <property type="protein sequence ID" value="PKK58592.1"/>
    <property type="molecule type" value="Genomic_DNA"/>
</dbReference>
<reference evidence="1 2" key="1">
    <citation type="submission" date="2016-04" db="EMBL/GenBank/DDBJ databases">
        <title>Genome analyses suggest a sexual origin of heterokaryosis in a supposedly ancient asexual fungus.</title>
        <authorList>
            <person name="Ropars J."/>
            <person name="Sedzielewska K."/>
            <person name="Noel J."/>
            <person name="Charron P."/>
            <person name="Farinelli L."/>
            <person name="Marton T."/>
            <person name="Kruger M."/>
            <person name="Pelin A."/>
            <person name="Brachmann A."/>
            <person name="Corradi N."/>
        </authorList>
    </citation>
    <scope>NUCLEOTIDE SEQUENCE [LARGE SCALE GENOMIC DNA]</scope>
    <source>
        <strain evidence="1 2">C2</strain>
    </source>
</reference>
<evidence type="ECO:0000313" key="2">
    <source>
        <dbReference type="Proteomes" id="UP000233469"/>
    </source>
</evidence>
<sequence length="95" mass="10869">MLKKSEEKMKDIQQLIPLAPPTNLTITISQEEIESNNNVVLLCKKAQGEEAVNHLRKGIARKGKTKRNRLEICSDNSPLDSFFSLLMDINKEMHY</sequence>
<proteinExistence type="predicted"/>
<gene>
    <name evidence="1" type="ORF">RhiirC2_796064</name>
</gene>
<dbReference type="AlphaFoldDB" id="A0A2N1MAD2"/>
<evidence type="ECO:0000313" key="1">
    <source>
        <dbReference type="EMBL" id="PKK58592.1"/>
    </source>
</evidence>
<comment type="caution">
    <text evidence="1">The sequence shown here is derived from an EMBL/GenBank/DDBJ whole genome shotgun (WGS) entry which is preliminary data.</text>
</comment>
<name>A0A2N1MAD2_9GLOM</name>